<organism evidence="5 6">
    <name type="scientific">Sandaracinus amylolyticus</name>
    <dbReference type="NCBI Taxonomy" id="927083"/>
    <lineage>
        <taxon>Bacteria</taxon>
        <taxon>Pseudomonadati</taxon>
        <taxon>Myxococcota</taxon>
        <taxon>Polyangia</taxon>
        <taxon>Polyangiales</taxon>
        <taxon>Sandaracinaceae</taxon>
        <taxon>Sandaracinus</taxon>
    </lineage>
</organism>
<dbReference type="PROSITE" id="PS51829">
    <property type="entry name" value="P_HOMO_B"/>
    <property type="match status" value="1"/>
</dbReference>
<feature type="compositionally biased region" description="Basic and acidic residues" evidence="3">
    <location>
        <begin position="1560"/>
        <end position="1574"/>
    </location>
</feature>
<evidence type="ECO:0000256" key="2">
    <source>
        <dbReference type="ARBA" id="ARBA00022801"/>
    </source>
</evidence>
<dbReference type="Pfam" id="PF07676">
    <property type="entry name" value="PD40"/>
    <property type="match status" value="1"/>
</dbReference>
<dbReference type="Gene3D" id="2.60.40.2810">
    <property type="match status" value="1"/>
</dbReference>
<dbReference type="Proteomes" id="UP000034883">
    <property type="component" value="Chromosome"/>
</dbReference>
<dbReference type="EMBL" id="CP011125">
    <property type="protein sequence ID" value="AKF11199.1"/>
    <property type="molecule type" value="Genomic_DNA"/>
</dbReference>
<keyword evidence="6" id="KW-1185">Reference proteome</keyword>
<evidence type="ECO:0000313" key="5">
    <source>
        <dbReference type="EMBL" id="AKF11199.1"/>
    </source>
</evidence>
<dbReference type="InterPro" id="IPR013783">
    <property type="entry name" value="Ig-like_fold"/>
</dbReference>
<reference evidence="5 6" key="1">
    <citation type="submission" date="2015-03" db="EMBL/GenBank/DDBJ databases">
        <title>Genome assembly of Sandaracinus amylolyticus DSM 53668.</title>
        <authorList>
            <person name="Sharma G."/>
            <person name="Subramanian S."/>
        </authorList>
    </citation>
    <scope>NUCLEOTIDE SEQUENCE [LARGE SCALE GENOMIC DNA]</scope>
    <source>
        <strain evidence="5 6">DSM 53668</strain>
    </source>
</reference>
<dbReference type="GO" id="GO:0006508">
    <property type="term" value="P:proteolysis"/>
    <property type="evidence" value="ECO:0007669"/>
    <property type="project" value="UniProtKB-KW"/>
</dbReference>
<evidence type="ECO:0000256" key="3">
    <source>
        <dbReference type="SAM" id="MobiDB-lite"/>
    </source>
</evidence>
<gene>
    <name evidence="5" type="ORF">DB32_008348</name>
</gene>
<keyword evidence="1" id="KW-0645">Protease</keyword>
<dbReference type="InterPro" id="IPR011659">
    <property type="entry name" value="WD40"/>
</dbReference>
<dbReference type="Pfam" id="PF01483">
    <property type="entry name" value="P_proprotein"/>
    <property type="match status" value="1"/>
</dbReference>
<dbReference type="InterPro" id="IPR002884">
    <property type="entry name" value="P_dom"/>
</dbReference>
<name>A0A0F6SHX4_9BACT</name>
<dbReference type="KEGG" id="samy:DB32_008348"/>
<dbReference type="Gene3D" id="2.60.120.260">
    <property type="entry name" value="Galactose-binding domain-like"/>
    <property type="match status" value="1"/>
</dbReference>
<feature type="region of interest" description="Disordered" evidence="3">
    <location>
        <begin position="986"/>
        <end position="1011"/>
    </location>
</feature>
<dbReference type="Pfam" id="PF17963">
    <property type="entry name" value="Big_9"/>
    <property type="match status" value="2"/>
</dbReference>
<dbReference type="SUPFAM" id="SSF69304">
    <property type="entry name" value="Tricorn protease N-terminal domain"/>
    <property type="match status" value="1"/>
</dbReference>
<dbReference type="Gene3D" id="2.60.40.10">
    <property type="entry name" value="Immunoglobulins"/>
    <property type="match status" value="1"/>
</dbReference>
<dbReference type="Gene3D" id="2.120.10.30">
    <property type="entry name" value="TolB, C-terminal domain"/>
    <property type="match status" value="1"/>
</dbReference>
<sequence length="2824" mass="299688">MRHDGPMLAISPLRFDTGHPQLDVPETDEWWNVIGFATEILPVSSGQERYDMRTAQLRTPRAVAFPGLGMNANDANYLHLVHTYAYYLRQYECDAANCDVGVVVAAVSAEARDVAAGVGADGVATFSMNSTTTAAHELSHALGRHHVNFCMTPQRASACPEPYPWMFLAAGLDDPAWANPQLRPALGPLTQGLDREIFGCDLREGLIHATGDAWDYMSYCSAPARWTSWFEYERLLRPVEGGAHGDNIARFTRAPWEPVEWDLLEPCDESKPDFSPLEPPYAVPSPRRLIAGWVDESGHVVFLPSVHRDRHVTRITALDPDGTSARIEASDGTVLFEGGVPLIEPEEQGDDAPSIFAAFVPVLPDAQRVHIVRGGHVLGTLEASPNVPSAQLRVTTSSSAARVQLDASDADHDSLTAILEYSPDGTRWQVVGVGPSTETFHVPFRYLHGSSNGRLRVSVSDGFSSTAVVSDGFVVPNQPPFASIIEPRADAVIGRHETVHFRAYALDREDDGLGARALVWSSDRDGLLGTGSPDVNVSELSAGEHVITVTATDSAGNQSQSSSRITVRSPRPAGADLALRTVLPDAIQIGETAEVEAVITNVGGTSTSGDVDLAITMPAGISIHEIHAEDLACTMVDAAARCTADSLIIEPHWSTAVRLIVGAADRGEGSYEAIAVARLTAAGDVDDRNDEVEWGLAVSALDVVARDLDPEGVAPGAELSGAVDVTNRSSGVVEAPFAVETTLDARLDILDASGPGWSCVHVASSLRCDQVRDALPGNESAAPIVVRARVRRGAVVSSDWRLDVDGPASLAPGEEGEYRITGTNHGTGPHPGPVHVELAWPDAHLVVSVRSDAFACAARVNAITCHREAEVPAGVTLAPILVRVRRDAPGDLRITTTPPDALTPGAAADYVVRVENVGVGTFYGTATVSAAFPSSETVEASSGDGWRCTTDAHSIDCAHSDTHIVSGEALPLLRVTVRAEAFGELDAGQPDLDGGTPVSDSGASIDAARDSGPTWTRGVDVSVRAGDVRAVDRDPSLADPGFRLSGVSDGLWYDYEYPFRPGRRINTLIPASGGTDYGDGTEVLDAPPAPPNQVYRSYHQPVQGGYWHYDVYLRNVGDAPTLGPIEVALTLPPGVRFDPTVALTGQSSVPEGWSCVLADPVLTCTRAEGLPAMQRRGVVLPIRLRVELDADRVQPIDVVVRVPGDVDASNDVVHDRLYDVHQPWGPTMRERAEDHLPPAPLAIDLTTSRTSVHEASALDVAVAVSSTSSSPLVARAIEVELFRGETLVVVESVGGDGWSCDARWGSATCRRADAGALEPGATLPPITARVAAGPDEDGVMPISVSARTDDTRRVWQSTSIDVHESDWDLTGTLVYSACPPDSDCRPLHDPESTDDGERMPRVQLLDLARRIREEVPFARSFAGTERLAWASETTLSPTGDRVLAVLTRDTETLYEVSLDRREPDGRLSTRYVGGPESLGSGAYSADGGAVVLGGSMTLPVSGSALLPWDIDRQNDVDALALQPAFSPDARQIAFQRGMPAQIWTIDVERSSDGTWSPTSEPRRLTDAAGRRETAPEYSPDGSCVAFATDDGIVLRSLTDGTERLLTHAVRGEADGRPTFSPDGRWIAFERGPREGFVEDPARKPENWRHRRRILGTVFLPFEHGIFALPVEGGVPRLIARGRHPSWGPERALAAIPTSLPVAAAPPIAPPAIRIETSPSALVVPEGGSLEIVGSVAADVALDGPVHALAIVDQLSLPSADRRTRRGLTRRAAREVPPDWAPRAVHPAFCDVSRSLDLSRCQSVALVRGLRDVPELDVSVMTFGADMQHRAPSQPYIPSVFIEDVGPAEGVQSVTTPAADLDADGLADPDETIALVATTACSDSGYGGRSTAFAPLPSAGMTCRVENAQLTYDDVLAAMNTHFAAQPEGRRVAYLVSSGRDHVSEDGDSPLAAAIRAGTVVHGVGRAAQPAALDLVIIVDDRLGRAREALARAMTILAASNEAHTRVLLVSGESWLAGTALSADPRATHLQHSFGGESPMRAISSRQLELAAWARRDSALRVLVVTDHDVRPLGVVTVLHDLDRVFGRAAEVHVIAPEGAPGRPESSPCDTQLAPFGRAANLYEIASITGGRRTSICRDDFTPAIEALLDRGAIDAISECDPSSPLRHITDATGGRCQTIDWAAPAIPFLPWTDRDGRDHVEQVELALGDQRVLATLDGSGRFRATFPSVPGGTHQVTAFARTTSGREATTTSTVRGNRAPSAADDAIAVVQRIGSVRVLLNDRDDDGDALRVVSWTQPAHGTVACDPAGQCQYSTTRSDVREDSFEYEITDAYGLRARARVSVSIDTNRAPSARDFVVRVAPFGAVRLDVLSNASDPDGDPLTVTTLTPSMGDIRCAQSECSYRSRASAGSDTVYYAVRDPSGLSASGRITVIADATAPLFRATVSSPSSTTGGEPFAVDVVVTNDGTSEGSGVVFEHALPAPFVLESSAGAGWVCRAATSVVCVHSSAVAPGASLPSLRLVLRTPVSASSASSWMSTWTNGVVWGRAVELHGPTRDRIAFGSVAQPTGVIDEVRTITLEVVNVGTVGTEVGNVLVSTPKSIAILDVVGAAWAPDSAGVAWFDARVIAPGERVAYTIRVQPSAEGEHEIGITLSSDDVASNDHTTVWLAVSAPAPARDDACWRGEPDPTVCGTNGQTFVDRCELAEEVGIEHDGRCDLALAIPDASTTGVTTEIDVIGGEGSIEVGVAVEVAHRRRGDLRVVLVTPSGATRTLTSPSSSTARDFTWRGALRLGSPGANGTWHLRVIDSVTANTGEIRFFSITPR</sequence>
<dbReference type="SUPFAM" id="SSF49785">
    <property type="entry name" value="Galactose-binding domain-like"/>
    <property type="match status" value="1"/>
</dbReference>
<dbReference type="InterPro" id="IPR011042">
    <property type="entry name" value="6-blade_b-propeller_TolB-like"/>
</dbReference>
<proteinExistence type="predicted"/>
<evidence type="ECO:0000313" key="6">
    <source>
        <dbReference type="Proteomes" id="UP000034883"/>
    </source>
</evidence>
<dbReference type="InterPro" id="IPR008979">
    <property type="entry name" value="Galactose-bd-like_sf"/>
</dbReference>
<feature type="region of interest" description="Disordered" evidence="3">
    <location>
        <begin position="1549"/>
        <end position="1579"/>
    </location>
</feature>
<evidence type="ECO:0000259" key="4">
    <source>
        <dbReference type="PROSITE" id="PS51829"/>
    </source>
</evidence>
<dbReference type="STRING" id="927083.DB32_008348"/>
<evidence type="ECO:0000256" key="1">
    <source>
        <dbReference type="ARBA" id="ARBA00022670"/>
    </source>
</evidence>
<keyword evidence="2" id="KW-0378">Hydrolase</keyword>
<feature type="domain" description="P/Homo B" evidence="4">
    <location>
        <begin position="2693"/>
        <end position="2824"/>
    </location>
</feature>
<protein>
    <recommendedName>
        <fullName evidence="4">P/Homo B domain-containing protein</fullName>
    </recommendedName>
</protein>
<accession>A0A0F6SHX4</accession>
<dbReference type="GO" id="GO:0004252">
    <property type="term" value="F:serine-type endopeptidase activity"/>
    <property type="evidence" value="ECO:0007669"/>
    <property type="project" value="InterPro"/>
</dbReference>